<comment type="caution">
    <text evidence="1">The sequence shown here is derived from an EMBL/GenBank/DDBJ whole genome shotgun (WGS) entry which is preliminary data.</text>
</comment>
<evidence type="ECO:0000313" key="1">
    <source>
        <dbReference type="EMBL" id="MPC49149.1"/>
    </source>
</evidence>
<dbReference type="PANTHER" id="PTHR47510">
    <property type="entry name" value="REVERSE TRANSCRIPTASE DOMAIN-CONTAINING PROTEIN"/>
    <property type="match status" value="1"/>
</dbReference>
<reference evidence="1 2" key="1">
    <citation type="submission" date="2019-05" db="EMBL/GenBank/DDBJ databases">
        <title>Another draft genome of Portunus trituberculatus and its Hox gene families provides insights of decapod evolution.</title>
        <authorList>
            <person name="Jeong J.-H."/>
            <person name="Song I."/>
            <person name="Kim S."/>
            <person name="Choi T."/>
            <person name="Kim D."/>
            <person name="Ryu S."/>
            <person name="Kim W."/>
        </authorList>
    </citation>
    <scope>NUCLEOTIDE SEQUENCE [LARGE SCALE GENOMIC DNA]</scope>
    <source>
        <tissue evidence="1">Muscle</tissue>
    </source>
</reference>
<proteinExistence type="predicted"/>
<evidence type="ECO:0008006" key="3">
    <source>
        <dbReference type="Google" id="ProtNLM"/>
    </source>
</evidence>
<protein>
    <recommendedName>
        <fullName evidence="3">Endonuclease/exonuclease/phosphatase domain-containing protein</fullName>
    </recommendedName>
</protein>
<sequence length="145" mass="16807">MKYPAAKLVICGDLNRLDMSEILHQLHLTQVVDFPTLQQAKLDLIMTDLHHLYSSPLPLPPMGRTNHRSILWLPAPTTSLSHSRVIKTYQPMPDSALKLFGQWVTQHPWNEVLQVEDVHMKWRNFVFTTTFQQRASQCTHLMPRG</sequence>
<dbReference type="Proteomes" id="UP000324222">
    <property type="component" value="Unassembled WGS sequence"/>
</dbReference>
<dbReference type="AlphaFoldDB" id="A0A5B7FUZ8"/>
<dbReference type="EMBL" id="VSRR010008699">
    <property type="protein sequence ID" value="MPC49149.1"/>
    <property type="molecule type" value="Genomic_DNA"/>
</dbReference>
<accession>A0A5B7FUZ8</accession>
<name>A0A5B7FUZ8_PORTR</name>
<evidence type="ECO:0000313" key="2">
    <source>
        <dbReference type="Proteomes" id="UP000324222"/>
    </source>
</evidence>
<gene>
    <name evidence="1" type="ORF">E2C01_042944</name>
</gene>
<organism evidence="1 2">
    <name type="scientific">Portunus trituberculatus</name>
    <name type="common">Swimming crab</name>
    <name type="synonym">Neptunus trituberculatus</name>
    <dbReference type="NCBI Taxonomy" id="210409"/>
    <lineage>
        <taxon>Eukaryota</taxon>
        <taxon>Metazoa</taxon>
        <taxon>Ecdysozoa</taxon>
        <taxon>Arthropoda</taxon>
        <taxon>Crustacea</taxon>
        <taxon>Multicrustacea</taxon>
        <taxon>Malacostraca</taxon>
        <taxon>Eumalacostraca</taxon>
        <taxon>Eucarida</taxon>
        <taxon>Decapoda</taxon>
        <taxon>Pleocyemata</taxon>
        <taxon>Brachyura</taxon>
        <taxon>Eubrachyura</taxon>
        <taxon>Portunoidea</taxon>
        <taxon>Portunidae</taxon>
        <taxon>Portuninae</taxon>
        <taxon>Portunus</taxon>
    </lineage>
</organism>
<dbReference type="PANTHER" id="PTHR47510:SF3">
    <property type="entry name" value="ENDO_EXONUCLEASE_PHOSPHATASE DOMAIN-CONTAINING PROTEIN"/>
    <property type="match status" value="1"/>
</dbReference>
<keyword evidence="2" id="KW-1185">Reference proteome</keyword>